<accession>A0A8H4W8J5</accession>
<keyword evidence="2" id="KW-1185">Reference proteome</keyword>
<dbReference type="OrthoDB" id="5236983at2759"/>
<dbReference type="AlphaFoldDB" id="A0A8H4W8J5"/>
<name>A0A8H4W8J5_9HELO</name>
<dbReference type="EMBL" id="JAAMPI010000157">
    <property type="protein sequence ID" value="KAF4634829.1"/>
    <property type="molecule type" value="Genomic_DNA"/>
</dbReference>
<evidence type="ECO:0000313" key="1">
    <source>
        <dbReference type="EMBL" id="KAF4634829.1"/>
    </source>
</evidence>
<proteinExistence type="predicted"/>
<organism evidence="1 2">
    <name type="scientific">Cudoniella acicularis</name>
    <dbReference type="NCBI Taxonomy" id="354080"/>
    <lineage>
        <taxon>Eukaryota</taxon>
        <taxon>Fungi</taxon>
        <taxon>Dikarya</taxon>
        <taxon>Ascomycota</taxon>
        <taxon>Pezizomycotina</taxon>
        <taxon>Leotiomycetes</taxon>
        <taxon>Helotiales</taxon>
        <taxon>Tricladiaceae</taxon>
        <taxon>Cudoniella</taxon>
    </lineage>
</organism>
<evidence type="ECO:0000313" key="2">
    <source>
        <dbReference type="Proteomes" id="UP000566819"/>
    </source>
</evidence>
<reference evidence="1 2" key="1">
    <citation type="submission" date="2020-03" db="EMBL/GenBank/DDBJ databases">
        <title>Draft Genome Sequence of Cudoniella acicularis.</title>
        <authorList>
            <person name="Buettner E."/>
            <person name="Kellner H."/>
        </authorList>
    </citation>
    <scope>NUCLEOTIDE SEQUENCE [LARGE SCALE GENOMIC DNA]</scope>
    <source>
        <strain evidence="1 2">DSM 108380</strain>
    </source>
</reference>
<comment type="caution">
    <text evidence="1">The sequence shown here is derived from an EMBL/GenBank/DDBJ whole genome shotgun (WGS) entry which is preliminary data.</text>
</comment>
<dbReference type="Proteomes" id="UP000566819">
    <property type="component" value="Unassembled WGS sequence"/>
</dbReference>
<protein>
    <submittedName>
        <fullName evidence="1">Uncharacterized protein</fullName>
    </submittedName>
</protein>
<sequence>MSSDKLEYIPKSIPGEDFELGRMKLQSYSWEDISAALIDYLSRTKDELIPTQLEVLQLFKYNGSWGLSNHENLEDLQKFFDIFNKVYFNGVITGYWKLELYALRRYNDYDGYCELLKGTERDPGFKHETARIEALLNIPMHEMSHALFGIYACRCERGCKEKYDMIVHRSRWRGHPLAWQAAAFAIEKVENDQNARIKMGFSLELKRKAEECLKETGWRFIAKANSCIRSHWKVDSAIHSSRIEEF</sequence>
<gene>
    <name evidence="1" type="ORF">G7Y89_g3278</name>
</gene>